<sequence length="398" mass="45777">MLKFKNKIFKMLFVLVLFSMVIFSNSVYAKSMTLNFYGIGDKKEDIANRNLNIWKISDKVYTDEEKQKLAKDLENKSIDSLKVYSKTSFKTDEDGKLIYDFSEGTYYVRVVFKEGAKNIYPFVFVVDEIHDGDIIYPKGHGDTPPGNVELLKLSKDRKVLPGAVFRLYKIVDGKEIPIKSSTNFYDFVTDSQGKIHVNNLEPGEYMFKEIEPPVGYKIRQEKTYFYVSSSKTTYVEVYNYKDDEGGKRFKKISSDTEEGLAGAEFVVTRKNDLYYERIKVDGKDLVLFSGRDGFFNVENLPYGEYYLWETKPPVGYEELSDNVKFVIDDLSYEKDLYIKNKPAQKKSIHPPTPTPDQPSPQDKTPVKIPKTGDITLIVMVVAGFISFILGIKMVKEKE</sequence>
<evidence type="ECO:0000256" key="4">
    <source>
        <dbReference type="SAM" id="MobiDB-lite"/>
    </source>
</evidence>
<evidence type="ECO:0000256" key="2">
    <source>
        <dbReference type="ARBA" id="ARBA00022525"/>
    </source>
</evidence>
<evidence type="ECO:0000256" key="5">
    <source>
        <dbReference type="SAM" id="Phobius"/>
    </source>
</evidence>
<dbReference type="SUPFAM" id="SSF49478">
    <property type="entry name" value="Cna protein B-type domain"/>
    <property type="match status" value="2"/>
</dbReference>
<dbReference type="AlphaFoldDB" id="A0A379C5R3"/>
<dbReference type="InterPro" id="IPR041033">
    <property type="entry name" value="SpaA_PFL_dom_1"/>
</dbReference>
<evidence type="ECO:0000259" key="7">
    <source>
        <dbReference type="Pfam" id="PF17802"/>
    </source>
</evidence>
<evidence type="ECO:0000313" key="8">
    <source>
        <dbReference type="EMBL" id="SUB57554.1"/>
    </source>
</evidence>
<dbReference type="PANTHER" id="PTHR36108:SF13">
    <property type="entry name" value="COLOSSIN-B-RELATED"/>
    <property type="match status" value="1"/>
</dbReference>
<dbReference type="STRING" id="1122949.GCA_000378725_01543"/>
<keyword evidence="3 6" id="KW-0732">Signal</keyword>
<evidence type="ECO:0000256" key="3">
    <source>
        <dbReference type="ARBA" id="ARBA00022729"/>
    </source>
</evidence>
<keyword evidence="5" id="KW-0812">Transmembrane</keyword>
<feature type="chain" id="PRO_5016961921" evidence="6">
    <location>
        <begin position="30"/>
        <end position="398"/>
    </location>
</feature>
<dbReference type="Gene3D" id="2.60.40.4180">
    <property type="match status" value="1"/>
</dbReference>
<feature type="transmembrane region" description="Helical" evidence="5">
    <location>
        <begin position="374"/>
        <end position="394"/>
    </location>
</feature>
<keyword evidence="5" id="KW-0472">Membrane</keyword>
<protein>
    <submittedName>
        <fullName evidence="8">Predicted outer membrane protein</fullName>
    </submittedName>
</protein>
<gene>
    <name evidence="8" type="ORF">NCTC13149_01398</name>
</gene>
<evidence type="ECO:0000313" key="9">
    <source>
        <dbReference type="Proteomes" id="UP000255517"/>
    </source>
</evidence>
<evidence type="ECO:0000256" key="1">
    <source>
        <dbReference type="ARBA" id="ARBA00007257"/>
    </source>
</evidence>
<evidence type="ECO:0000256" key="6">
    <source>
        <dbReference type="SAM" id="SignalP"/>
    </source>
</evidence>
<dbReference type="Proteomes" id="UP000255517">
    <property type="component" value="Unassembled WGS sequence"/>
</dbReference>
<keyword evidence="5" id="KW-1133">Transmembrane helix</keyword>
<dbReference type="EMBL" id="UGSZ01000001">
    <property type="protein sequence ID" value="SUB57554.1"/>
    <property type="molecule type" value="Genomic_DNA"/>
</dbReference>
<keyword evidence="2" id="KW-0964">Secreted</keyword>
<dbReference type="InterPro" id="IPR013783">
    <property type="entry name" value="Ig-like_fold"/>
</dbReference>
<feature type="domain" description="SpaA-like prealbumin fold" evidence="7">
    <location>
        <begin position="146"/>
        <end position="240"/>
    </location>
</feature>
<dbReference type="OrthoDB" id="3265073at2"/>
<feature type="region of interest" description="Disordered" evidence="4">
    <location>
        <begin position="343"/>
        <end position="366"/>
    </location>
</feature>
<accession>A0A379C5R3</accession>
<dbReference type="PANTHER" id="PTHR36108">
    <property type="entry name" value="COLOSSIN-B-RELATED"/>
    <property type="match status" value="1"/>
</dbReference>
<reference evidence="8 9" key="1">
    <citation type="submission" date="2018-06" db="EMBL/GenBank/DDBJ databases">
        <authorList>
            <consortium name="Pathogen Informatics"/>
            <person name="Doyle S."/>
        </authorList>
    </citation>
    <scope>NUCLEOTIDE SEQUENCE [LARGE SCALE GENOMIC DNA]</scope>
    <source>
        <strain evidence="8 9">NCTC13149</strain>
    </source>
</reference>
<name>A0A379C5R3_9FIRM</name>
<feature type="domain" description="SpaA-like prealbumin fold" evidence="7">
    <location>
        <begin position="248"/>
        <end position="341"/>
    </location>
</feature>
<dbReference type="RefSeq" id="WP_019035187.1">
    <property type="nucleotide sequence ID" value="NZ_UGSZ01000001.1"/>
</dbReference>
<comment type="similarity">
    <text evidence="1">Belongs to the serine-aspartate repeat-containing protein (SDr) family.</text>
</comment>
<dbReference type="Pfam" id="PF17802">
    <property type="entry name" value="SpaA"/>
    <property type="match status" value="2"/>
</dbReference>
<organism evidence="8 9">
    <name type="scientific">Peptoniphilus lacrimalis</name>
    <dbReference type="NCBI Taxonomy" id="33031"/>
    <lineage>
        <taxon>Bacteria</taxon>
        <taxon>Bacillati</taxon>
        <taxon>Bacillota</taxon>
        <taxon>Tissierellia</taxon>
        <taxon>Tissierellales</taxon>
        <taxon>Peptoniphilaceae</taxon>
        <taxon>Peptoniphilus</taxon>
    </lineage>
</organism>
<dbReference type="Gene3D" id="2.60.40.10">
    <property type="entry name" value="Immunoglobulins"/>
    <property type="match status" value="2"/>
</dbReference>
<proteinExistence type="inferred from homology"/>
<feature type="signal peptide" evidence="6">
    <location>
        <begin position="1"/>
        <end position="29"/>
    </location>
</feature>